<dbReference type="Pfam" id="PF14987">
    <property type="entry name" value="NADHdh_A3"/>
    <property type="match status" value="1"/>
</dbReference>
<dbReference type="InterPro" id="IPR026626">
    <property type="entry name" value="NDUFA3"/>
</dbReference>
<sequence length="80" mass="8880">MAAPASMRDALRRGWAPFMKYAFDKEPIIVISLALGAIAPVLVFASPFRKSAEARNERFPWDYPVPKRYVEGVTGPPSSI</sequence>
<accession>A0ABM0GSM5</accession>
<keyword evidence="1" id="KW-1185">Reference proteome</keyword>
<dbReference type="Proteomes" id="UP000694865">
    <property type="component" value="Unplaced"/>
</dbReference>
<evidence type="ECO:0000313" key="1">
    <source>
        <dbReference type="Proteomes" id="UP000694865"/>
    </source>
</evidence>
<proteinExistence type="predicted"/>
<gene>
    <name evidence="2" type="primary">LOC100368681</name>
</gene>
<protein>
    <submittedName>
        <fullName evidence="2">NADH dehydrogenase [ubiquinone] 1 alpha subcomplex subunit 3-like</fullName>
    </submittedName>
</protein>
<dbReference type="RefSeq" id="XP_002736492.1">
    <property type="nucleotide sequence ID" value="XM_002736446.2"/>
</dbReference>
<dbReference type="GeneID" id="100368681"/>
<name>A0ABM0GSM5_SACKO</name>
<reference evidence="2" key="1">
    <citation type="submission" date="2025-08" db="UniProtKB">
        <authorList>
            <consortium name="RefSeq"/>
        </authorList>
    </citation>
    <scope>IDENTIFICATION</scope>
    <source>
        <tissue evidence="2">Testes</tissue>
    </source>
</reference>
<evidence type="ECO:0000313" key="2">
    <source>
        <dbReference type="RefSeq" id="XP_002736492.1"/>
    </source>
</evidence>
<organism evidence="1 2">
    <name type="scientific">Saccoglossus kowalevskii</name>
    <name type="common">Acorn worm</name>
    <dbReference type="NCBI Taxonomy" id="10224"/>
    <lineage>
        <taxon>Eukaryota</taxon>
        <taxon>Metazoa</taxon>
        <taxon>Hemichordata</taxon>
        <taxon>Enteropneusta</taxon>
        <taxon>Harrimaniidae</taxon>
        <taxon>Saccoglossus</taxon>
    </lineage>
</organism>